<proteinExistence type="predicted"/>
<reference evidence="1 2" key="1">
    <citation type="journal article" date="2016" name="Nat. Commun.">
        <title>Thousands of microbial genomes shed light on interconnected biogeochemical processes in an aquifer system.</title>
        <authorList>
            <person name="Anantharaman K."/>
            <person name="Brown C.T."/>
            <person name="Hug L.A."/>
            <person name="Sharon I."/>
            <person name="Castelle C.J."/>
            <person name="Probst A.J."/>
            <person name="Thomas B.C."/>
            <person name="Singh A."/>
            <person name="Wilkins M.J."/>
            <person name="Karaoz U."/>
            <person name="Brodie E.L."/>
            <person name="Williams K.H."/>
            <person name="Hubbard S.S."/>
            <person name="Banfield J.F."/>
        </authorList>
    </citation>
    <scope>NUCLEOTIDE SEQUENCE [LARGE SCALE GENOMIC DNA]</scope>
</reference>
<gene>
    <name evidence="1" type="ORF">A2Y85_01190</name>
</gene>
<evidence type="ECO:0000313" key="2">
    <source>
        <dbReference type="Proteomes" id="UP000177025"/>
    </source>
</evidence>
<dbReference type="Proteomes" id="UP000177025">
    <property type="component" value="Unassembled WGS sequence"/>
</dbReference>
<dbReference type="Gene3D" id="3.30.460.10">
    <property type="entry name" value="Beta Polymerase, domain 2"/>
    <property type="match status" value="1"/>
</dbReference>
<protein>
    <recommendedName>
        <fullName evidence="3">Polymerase nucleotidyl transferase domain-containing protein</fullName>
    </recommendedName>
</protein>
<dbReference type="AlphaFoldDB" id="A0A1F4UHW5"/>
<comment type="caution">
    <text evidence="1">The sequence shown here is derived from an EMBL/GenBank/DDBJ whole genome shotgun (WGS) entry which is preliminary data.</text>
</comment>
<dbReference type="SUPFAM" id="SSF81301">
    <property type="entry name" value="Nucleotidyltransferase"/>
    <property type="match status" value="1"/>
</dbReference>
<dbReference type="InterPro" id="IPR043519">
    <property type="entry name" value="NT_sf"/>
</dbReference>
<organism evidence="1 2">
    <name type="scientific">candidate division WOR-3 bacterium RBG_13_43_14</name>
    <dbReference type="NCBI Taxonomy" id="1802590"/>
    <lineage>
        <taxon>Bacteria</taxon>
        <taxon>Bacteria division WOR-3</taxon>
    </lineage>
</organism>
<evidence type="ECO:0000313" key="1">
    <source>
        <dbReference type="EMBL" id="OGC43813.1"/>
    </source>
</evidence>
<dbReference type="EMBL" id="MEUM01000007">
    <property type="protein sequence ID" value="OGC43813.1"/>
    <property type="molecule type" value="Genomic_DNA"/>
</dbReference>
<name>A0A1F4UHW5_UNCW3</name>
<evidence type="ECO:0008006" key="3">
    <source>
        <dbReference type="Google" id="ProtNLM"/>
    </source>
</evidence>
<sequence length="266" mass="31384">MSRSDPDRKQLLEHIVAALQPLDFIHAVWEAGSIAFGRNDQWSDIDLYIVVNDDKVEDVFATLDGLFGERYGIELKFRLPEPTWHGHSQAFYRLKNISPYCFIDAAVMKLSSKDKFLQYKIHGAPVIHFDKKGIVKDDPVNDQNLLIRIKKRLEVLKTTFPLFQVLINKELNRKRYVEAYAFYQGSVIRPLVEILRIKYSPFHFNFHVSYAFLELPEDVYKRLQDFIYIKDHEDLARKQLKADEWFWDVYNSIKPDDIVEILNSVK</sequence>
<accession>A0A1F4UHW5</accession>